<feature type="domain" description="Sulfatase-modifying factor enzyme-like" evidence="1">
    <location>
        <begin position="167"/>
        <end position="299"/>
    </location>
</feature>
<name>A0A1I1ASF6_9BACT</name>
<dbReference type="EMBL" id="FOKK01000009">
    <property type="protein sequence ID" value="SFB40995.1"/>
    <property type="molecule type" value="Genomic_DNA"/>
</dbReference>
<keyword evidence="3" id="KW-1185">Reference proteome</keyword>
<dbReference type="InterPro" id="IPR016187">
    <property type="entry name" value="CTDL_fold"/>
</dbReference>
<dbReference type="InterPro" id="IPR051043">
    <property type="entry name" value="Sulfatase_Mod_Factor_Kinase"/>
</dbReference>
<sequence>MNLSEAFQSVRNHSINLCSHLITEDFSLQASEEVSPPKWHLAHTTWFFEQFILVPNDPSYEVKHPQFNFLFNSYYNTLGVRTARNQRGLMSRPSVDEVKIYRAYVDKAMQMLIDKNIPEINELVILGMNHEQQHQELLITDLKYSLWFNPLNPSVMDINEYVSEQESTWVSVDSGIYEIGFKGDDFCYDNELNPHKVYINDFAISSGLVTNQEYLEFMEAGGYDDPTYWHDEGWAWSKELEVKAPLYWEQKERDWFYYTMDGLKPIDKAASVAHVNFYEASAFASWKGARLPTEFEWEVSQNHFEWGKRWEWTNSAYLAYPGFKVAPGAIGEYNGKFMINQMVLRGASVATSEGHSRPTYRNFFHPKFRWQFMGIRLAKSL</sequence>
<dbReference type="PANTHER" id="PTHR23150:SF36">
    <property type="entry name" value="HERCYNINE OXYGENASE"/>
    <property type="match status" value="1"/>
</dbReference>
<dbReference type="InterPro" id="IPR017806">
    <property type="entry name" value="EgtB"/>
</dbReference>
<dbReference type="OrthoDB" id="9768004at2"/>
<dbReference type="AlphaFoldDB" id="A0A1I1ASF6"/>
<dbReference type="SUPFAM" id="SSF56436">
    <property type="entry name" value="C-type lectin-like"/>
    <property type="match status" value="1"/>
</dbReference>
<protein>
    <submittedName>
        <fullName evidence="2">Ergothioneine biosynthesis protein EgtB</fullName>
    </submittedName>
</protein>
<reference evidence="2 3" key="1">
    <citation type="submission" date="2016-10" db="EMBL/GenBank/DDBJ databases">
        <authorList>
            <person name="de Groot N.N."/>
        </authorList>
    </citation>
    <scope>NUCLEOTIDE SEQUENCE [LARGE SCALE GENOMIC DNA]</scope>
    <source>
        <strain evidence="2 3">DSM 23399</strain>
    </source>
</reference>
<dbReference type="STRING" id="237018.SAMN04489723_10993"/>
<dbReference type="Pfam" id="PF03781">
    <property type="entry name" value="FGE-sulfatase"/>
    <property type="match status" value="1"/>
</dbReference>
<gene>
    <name evidence="2" type="ORF">SAMN04489723_10993</name>
</gene>
<organism evidence="2 3">
    <name type="scientific">Algoriphagus aquimarinus</name>
    <dbReference type="NCBI Taxonomy" id="237018"/>
    <lineage>
        <taxon>Bacteria</taxon>
        <taxon>Pseudomonadati</taxon>
        <taxon>Bacteroidota</taxon>
        <taxon>Cytophagia</taxon>
        <taxon>Cytophagales</taxon>
        <taxon>Cyclobacteriaceae</taxon>
        <taxon>Algoriphagus</taxon>
    </lineage>
</organism>
<dbReference type="Proteomes" id="UP000198790">
    <property type="component" value="Unassembled WGS sequence"/>
</dbReference>
<evidence type="ECO:0000313" key="2">
    <source>
        <dbReference type="EMBL" id="SFB40995.1"/>
    </source>
</evidence>
<dbReference type="PANTHER" id="PTHR23150">
    <property type="entry name" value="SULFATASE MODIFYING FACTOR 1, 2"/>
    <property type="match status" value="1"/>
</dbReference>
<dbReference type="NCBIfam" id="TIGR03440">
    <property type="entry name" value="egtB_TIGR03440"/>
    <property type="match status" value="1"/>
</dbReference>
<accession>A0A1I1ASF6</accession>
<proteinExistence type="predicted"/>
<dbReference type="InterPro" id="IPR042095">
    <property type="entry name" value="SUMF_sf"/>
</dbReference>
<dbReference type="GO" id="GO:0052699">
    <property type="term" value="P:ergothioneine biosynthetic process"/>
    <property type="evidence" value="ECO:0007669"/>
    <property type="project" value="InterPro"/>
</dbReference>
<dbReference type="Gene3D" id="3.90.1580.10">
    <property type="entry name" value="paralog of FGE (formylglycine-generating enzyme)"/>
    <property type="match status" value="2"/>
</dbReference>
<dbReference type="InterPro" id="IPR005532">
    <property type="entry name" value="SUMF_dom"/>
</dbReference>
<evidence type="ECO:0000259" key="1">
    <source>
        <dbReference type="Pfam" id="PF03781"/>
    </source>
</evidence>
<evidence type="ECO:0000313" key="3">
    <source>
        <dbReference type="Proteomes" id="UP000198790"/>
    </source>
</evidence>
<dbReference type="RefSeq" id="WP_092898121.1">
    <property type="nucleotide sequence ID" value="NZ_FOKK01000009.1"/>
</dbReference>